<keyword evidence="5 9" id="KW-0450">Lipoyl</keyword>
<dbReference type="PROSITE" id="PS50968">
    <property type="entry name" value="BIOTINYL_LIPOYL"/>
    <property type="match status" value="2"/>
</dbReference>
<evidence type="ECO:0000256" key="9">
    <source>
        <dbReference type="RuleBase" id="RU361137"/>
    </source>
</evidence>
<evidence type="ECO:0000313" key="13">
    <source>
        <dbReference type="EMBL" id="WPL17931.1"/>
    </source>
</evidence>
<feature type="compositionally biased region" description="Basic and acidic residues" evidence="10">
    <location>
        <begin position="94"/>
        <end position="103"/>
    </location>
</feature>
<sequence length="587" mass="62373">MATLEDVLLPDIGDFSDVEIIEILVAPGDRIAPEQSLLTLESDKASIEIPSPLGGEVKEVLVSVGERISQGSLLMRVATGSPAANTGSGIENSSDDRQDKSAAKTDTAPPPSSPAPVASEASTPKTTSHPIPDQTEEIDIRLPDIGDFSDVPVVDVLVSVGDQIAVEQSILTLESDKATMEIPSPRAGVVTSVAVKVGDRLNQGDLLFKVQASLTNVKDKPGDDEESAPAPAATPKPESEPASSTQLPSTQPPASQARTRAPGEAERRKAPILPRPEDMAAIAHGRTPHASPAVRRFARELGVDLHRVKGSGRKQRILKDDVQQFVKQSLAGGAPASAPGAPFQLPSAPAVDFSKFGPVTSEPLPRIKKISGTHLHRCWLSVPHVTQFDEADITELEAFRKEQKAAAEQAGVRLTFMPFLLKAVAAALNQMPIIKASLAPDGEQLIHKHYCHIGVAVDTNNGLVVPVVRDVDQKGLFALAEELMTLSQKARDGKLLAADMQGGVFSISSLGGIGGTAFTPIVNAPEVAILGVSRTEMKPVWDGQAFQPRLMLPLSLSYDHRVVDGADGVRFTSLLRQLLSDIRRLLL</sequence>
<keyword evidence="13" id="KW-0670">Pyruvate</keyword>
<accession>A0ABZ0SA69</accession>
<dbReference type="Pfam" id="PF00364">
    <property type="entry name" value="Biotin_lipoyl"/>
    <property type="match status" value="2"/>
</dbReference>
<feature type="region of interest" description="Disordered" evidence="10">
    <location>
        <begin position="217"/>
        <end position="276"/>
    </location>
</feature>
<evidence type="ECO:0000259" key="12">
    <source>
        <dbReference type="PROSITE" id="PS51826"/>
    </source>
</evidence>
<feature type="domain" description="Lipoyl-binding" evidence="11">
    <location>
        <begin position="135"/>
        <end position="211"/>
    </location>
</feature>
<feature type="compositionally biased region" description="Polar residues" evidence="10">
    <location>
        <begin position="82"/>
        <end position="92"/>
    </location>
</feature>
<name>A0ABZ0SA69_9GAMM</name>
<feature type="region of interest" description="Disordered" evidence="10">
    <location>
        <begin position="80"/>
        <end position="136"/>
    </location>
</feature>
<dbReference type="InterPro" id="IPR006256">
    <property type="entry name" value="AcTrfase_Pyrv_DH_cplx"/>
</dbReference>
<comment type="cofactor">
    <cofactor evidence="9">
        <name>(R)-lipoate</name>
        <dbReference type="ChEBI" id="CHEBI:83088"/>
    </cofactor>
    <text evidence="9">Binds 2 lipoyl cofactors covalently.</text>
</comment>
<dbReference type="PROSITE" id="PS51826">
    <property type="entry name" value="PSBD"/>
    <property type="match status" value="1"/>
</dbReference>
<dbReference type="InterPro" id="IPR036625">
    <property type="entry name" value="E3-bd_dom_sf"/>
</dbReference>
<dbReference type="Gene3D" id="2.40.50.100">
    <property type="match status" value="2"/>
</dbReference>
<comment type="catalytic activity">
    <reaction evidence="8 9">
        <text>N(6)-[(R)-dihydrolipoyl]-L-lysyl-[protein] + acetyl-CoA = N(6)-[(R)-S(8)-acetyldihydrolipoyl]-L-lysyl-[protein] + CoA</text>
        <dbReference type="Rhea" id="RHEA:17017"/>
        <dbReference type="Rhea" id="RHEA-COMP:10475"/>
        <dbReference type="Rhea" id="RHEA-COMP:10478"/>
        <dbReference type="ChEBI" id="CHEBI:57287"/>
        <dbReference type="ChEBI" id="CHEBI:57288"/>
        <dbReference type="ChEBI" id="CHEBI:83100"/>
        <dbReference type="ChEBI" id="CHEBI:83111"/>
        <dbReference type="EC" id="2.3.1.12"/>
    </reaction>
</comment>
<evidence type="ECO:0000256" key="5">
    <source>
        <dbReference type="ARBA" id="ARBA00022823"/>
    </source>
</evidence>
<dbReference type="PROSITE" id="PS00189">
    <property type="entry name" value="LIPOYL"/>
    <property type="match status" value="2"/>
</dbReference>
<keyword evidence="6 9" id="KW-0012">Acyltransferase</keyword>
<evidence type="ECO:0000256" key="2">
    <source>
        <dbReference type="ARBA" id="ARBA00011484"/>
    </source>
</evidence>
<dbReference type="InterPro" id="IPR023213">
    <property type="entry name" value="CAT-like_dom_sf"/>
</dbReference>
<evidence type="ECO:0000259" key="11">
    <source>
        <dbReference type="PROSITE" id="PS50968"/>
    </source>
</evidence>
<dbReference type="Proteomes" id="UP001432180">
    <property type="component" value="Chromosome"/>
</dbReference>
<feature type="domain" description="Peripheral subunit-binding (PSBD)" evidence="12">
    <location>
        <begin position="289"/>
        <end position="326"/>
    </location>
</feature>
<reference evidence="13 14" key="1">
    <citation type="journal article" date="2023" name="Microorganisms">
        <title>Thiorhodovibrio frisius and Trv. litoralis spp. nov., Two Novel Members from a Clade of Fastidious Purple Sulfur Bacteria That Exhibit Unique Red-Shifted Light-Harvesting Capabilities.</title>
        <authorList>
            <person name="Methner A."/>
            <person name="Kuzyk S.B."/>
            <person name="Petersen J."/>
            <person name="Bauer S."/>
            <person name="Brinkmann H."/>
            <person name="Sichau K."/>
            <person name="Wanner G."/>
            <person name="Wolf J."/>
            <person name="Neumann-Schaal M."/>
            <person name="Henke P."/>
            <person name="Tank M."/>
            <person name="Sproer C."/>
            <person name="Bunk B."/>
            <person name="Overmann J."/>
        </authorList>
    </citation>
    <scope>NUCLEOTIDE SEQUENCE [LARGE SCALE GENOMIC DNA]</scope>
    <source>
        <strain evidence="13 14">DSM 6702</strain>
    </source>
</reference>
<dbReference type="PANTHER" id="PTHR43178:SF2">
    <property type="entry name" value="DIHYDROLIPOYLLYSINE-RESIDUE ACETYLTRANSFERASE COMPONENT OF PYRUVATE DEHYDROGENASE COMPLEX"/>
    <property type="match status" value="1"/>
</dbReference>
<dbReference type="SUPFAM" id="SSF51230">
    <property type="entry name" value="Single hybrid motif"/>
    <property type="match status" value="2"/>
</dbReference>
<dbReference type="InterPro" id="IPR050743">
    <property type="entry name" value="2-oxoacid_DH_E2_comp"/>
</dbReference>
<feature type="compositionally biased region" description="Polar residues" evidence="10">
    <location>
        <begin position="241"/>
        <end position="258"/>
    </location>
</feature>
<proteinExistence type="inferred from homology"/>
<organism evidence="13 14">
    <name type="scientific">Thiorhodovibrio winogradskyi</name>
    <dbReference type="NCBI Taxonomy" id="77007"/>
    <lineage>
        <taxon>Bacteria</taxon>
        <taxon>Pseudomonadati</taxon>
        <taxon>Pseudomonadota</taxon>
        <taxon>Gammaproteobacteria</taxon>
        <taxon>Chromatiales</taxon>
        <taxon>Chromatiaceae</taxon>
        <taxon>Thiorhodovibrio</taxon>
    </lineage>
</organism>
<evidence type="ECO:0000256" key="6">
    <source>
        <dbReference type="ARBA" id="ARBA00023315"/>
    </source>
</evidence>
<evidence type="ECO:0000256" key="4">
    <source>
        <dbReference type="ARBA" id="ARBA00022737"/>
    </source>
</evidence>
<comment type="function">
    <text evidence="7">The pyruvate dehydrogenase complex catalyzes the overall conversion of pyruvate to acetyl-CoA and CO(2). It contains multiple copies of three enzymatic components: pyruvate dehydrogenase (E1), dihydrolipoamide acetyltransferase (E2) and lipoamide dehydrogenase (E3).</text>
</comment>
<evidence type="ECO:0000256" key="8">
    <source>
        <dbReference type="ARBA" id="ARBA00048370"/>
    </source>
</evidence>
<dbReference type="SUPFAM" id="SSF52777">
    <property type="entry name" value="CoA-dependent acyltransferases"/>
    <property type="match status" value="1"/>
</dbReference>
<feature type="compositionally biased region" description="Low complexity" evidence="10">
    <location>
        <begin position="115"/>
        <end position="124"/>
    </location>
</feature>
<dbReference type="InterPro" id="IPR004167">
    <property type="entry name" value="PSBD"/>
</dbReference>
<dbReference type="RefSeq" id="WP_328983731.1">
    <property type="nucleotide sequence ID" value="NZ_CP121472.1"/>
</dbReference>
<dbReference type="InterPro" id="IPR011053">
    <property type="entry name" value="Single_hybrid_motif"/>
</dbReference>
<dbReference type="Pfam" id="PF00198">
    <property type="entry name" value="2-oxoacid_dh"/>
    <property type="match status" value="1"/>
</dbReference>
<evidence type="ECO:0000256" key="10">
    <source>
        <dbReference type="SAM" id="MobiDB-lite"/>
    </source>
</evidence>
<gene>
    <name evidence="13" type="primary">aceF_1</name>
    <name evidence="13" type="ORF">Thiowin_02974</name>
</gene>
<dbReference type="Gene3D" id="4.10.320.10">
    <property type="entry name" value="E3-binding domain"/>
    <property type="match status" value="1"/>
</dbReference>
<dbReference type="SUPFAM" id="SSF47005">
    <property type="entry name" value="Peripheral subunit-binding domain of 2-oxo acid dehydrogenase complex"/>
    <property type="match status" value="1"/>
</dbReference>
<dbReference type="InterPro" id="IPR000089">
    <property type="entry name" value="Biotin_lipoyl"/>
</dbReference>
<evidence type="ECO:0000313" key="14">
    <source>
        <dbReference type="Proteomes" id="UP001432180"/>
    </source>
</evidence>
<evidence type="ECO:0000256" key="1">
    <source>
        <dbReference type="ARBA" id="ARBA00007317"/>
    </source>
</evidence>
<dbReference type="Pfam" id="PF02817">
    <property type="entry name" value="E3_binding"/>
    <property type="match status" value="1"/>
</dbReference>
<dbReference type="CDD" id="cd06849">
    <property type="entry name" value="lipoyl_domain"/>
    <property type="match status" value="2"/>
</dbReference>
<dbReference type="EMBL" id="CP121472">
    <property type="protein sequence ID" value="WPL17931.1"/>
    <property type="molecule type" value="Genomic_DNA"/>
</dbReference>
<dbReference type="GO" id="GO:0004742">
    <property type="term" value="F:dihydrolipoyllysine-residue acetyltransferase activity"/>
    <property type="evidence" value="ECO:0007669"/>
    <property type="project" value="UniProtKB-EC"/>
</dbReference>
<dbReference type="EC" id="2.3.1.12" evidence="9"/>
<dbReference type="InterPro" id="IPR001078">
    <property type="entry name" value="2-oxoacid_DH_actylTfrase"/>
</dbReference>
<comment type="similarity">
    <text evidence="1 9">Belongs to the 2-oxoacid dehydrogenase family.</text>
</comment>
<protein>
    <recommendedName>
        <fullName evidence="9">Acetyltransferase component of pyruvate dehydrogenase complex</fullName>
        <ecNumber evidence="9">2.3.1.12</ecNumber>
    </recommendedName>
</protein>
<dbReference type="Gene3D" id="3.30.559.10">
    <property type="entry name" value="Chloramphenicol acetyltransferase-like domain"/>
    <property type="match status" value="1"/>
</dbReference>
<dbReference type="NCBIfam" id="TIGR01348">
    <property type="entry name" value="PDHac_trf_long"/>
    <property type="match status" value="1"/>
</dbReference>
<keyword evidence="14" id="KW-1185">Reference proteome</keyword>
<dbReference type="PANTHER" id="PTHR43178">
    <property type="entry name" value="DIHYDROLIPOAMIDE ACETYLTRANSFERASE COMPONENT OF PYRUVATE DEHYDROGENASE COMPLEX"/>
    <property type="match status" value="1"/>
</dbReference>
<dbReference type="InterPro" id="IPR003016">
    <property type="entry name" value="2-oxoA_DH_lipoyl-BS"/>
</dbReference>
<evidence type="ECO:0000256" key="7">
    <source>
        <dbReference type="ARBA" id="ARBA00025211"/>
    </source>
</evidence>
<feature type="domain" description="Lipoyl-binding" evidence="11">
    <location>
        <begin position="4"/>
        <end position="78"/>
    </location>
</feature>
<keyword evidence="4" id="KW-0677">Repeat</keyword>
<evidence type="ECO:0000256" key="3">
    <source>
        <dbReference type="ARBA" id="ARBA00022679"/>
    </source>
</evidence>
<comment type="subunit">
    <text evidence="2 9">Forms a 24-polypeptide structural core with octahedral symmetry.</text>
</comment>
<keyword evidence="3 9" id="KW-0808">Transferase</keyword>